<organism evidence="6 7">
    <name type="scientific">Miscanthus lutarioriparius</name>
    <dbReference type="NCBI Taxonomy" id="422564"/>
    <lineage>
        <taxon>Eukaryota</taxon>
        <taxon>Viridiplantae</taxon>
        <taxon>Streptophyta</taxon>
        <taxon>Embryophyta</taxon>
        <taxon>Tracheophyta</taxon>
        <taxon>Spermatophyta</taxon>
        <taxon>Magnoliopsida</taxon>
        <taxon>Liliopsida</taxon>
        <taxon>Poales</taxon>
        <taxon>Poaceae</taxon>
        <taxon>PACMAD clade</taxon>
        <taxon>Panicoideae</taxon>
        <taxon>Andropogonodae</taxon>
        <taxon>Andropogoneae</taxon>
        <taxon>Saccharinae</taxon>
        <taxon>Miscanthus</taxon>
    </lineage>
</organism>
<dbReference type="InterPro" id="IPR008930">
    <property type="entry name" value="Terpenoid_cyclase/PrenylTrfase"/>
</dbReference>
<dbReference type="GO" id="GO:0010333">
    <property type="term" value="F:terpene synthase activity"/>
    <property type="evidence" value="ECO:0007669"/>
    <property type="project" value="InterPro"/>
</dbReference>
<dbReference type="Gene3D" id="1.50.10.130">
    <property type="entry name" value="Terpene synthase, N-terminal domain"/>
    <property type="match status" value="1"/>
</dbReference>
<gene>
    <name evidence="6" type="ORF">NCGR_LOCUS65783</name>
</gene>
<dbReference type="EMBL" id="CAJGYO010000266">
    <property type="protein sequence ID" value="CAD6341685.1"/>
    <property type="molecule type" value="Genomic_DNA"/>
</dbReference>
<dbReference type="GO" id="GO:0016102">
    <property type="term" value="P:diterpenoid biosynthetic process"/>
    <property type="evidence" value="ECO:0007669"/>
    <property type="project" value="InterPro"/>
</dbReference>
<evidence type="ECO:0000259" key="4">
    <source>
        <dbReference type="Pfam" id="PF01397"/>
    </source>
</evidence>
<comment type="cofactor">
    <cofactor evidence="1">
        <name>Mg(2+)</name>
        <dbReference type="ChEBI" id="CHEBI:18420"/>
    </cofactor>
</comment>
<evidence type="ECO:0000313" key="7">
    <source>
        <dbReference type="Proteomes" id="UP000604825"/>
    </source>
</evidence>
<dbReference type="GO" id="GO:0000287">
    <property type="term" value="F:magnesium ion binding"/>
    <property type="evidence" value="ECO:0007669"/>
    <property type="project" value="InterPro"/>
</dbReference>
<comment type="caution">
    <text evidence="6">The sequence shown here is derived from an EMBL/GenBank/DDBJ whole genome shotgun (WGS) entry which is preliminary data.</text>
</comment>
<dbReference type="Proteomes" id="UP000604825">
    <property type="component" value="Unassembled WGS sequence"/>
</dbReference>
<dbReference type="InterPro" id="IPR036965">
    <property type="entry name" value="Terpene_synth_N_sf"/>
</dbReference>
<dbReference type="CDD" id="cd00684">
    <property type="entry name" value="Terpene_cyclase_plant_C1"/>
    <property type="match status" value="1"/>
</dbReference>
<dbReference type="Pfam" id="PF03936">
    <property type="entry name" value="Terpene_synth_C"/>
    <property type="match status" value="1"/>
</dbReference>
<feature type="domain" description="Terpene synthase N-terminal" evidence="4">
    <location>
        <begin position="11"/>
        <end position="142"/>
    </location>
</feature>
<dbReference type="InterPro" id="IPR001906">
    <property type="entry name" value="Terpene_synth_N"/>
</dbReference>
<evidence type="ECO:0000256" key="1">
    <source>
        <dbReference type="ARBA" id="ARBA00001946"/>
    </source>
</evidence>
<dbReference type="Gene3D" id="1.10.600.10">
    <property type="entry name" value="Farnesyl Diphosphate Synthase"/>
    <property type="match status" value="2"/>
</dbReference>
<proteinExistence type="predicted"/>
<dbReference type="PANTHER" id="PTHR31225:SF63">
    <property type="entry name" value="BETA-SELINENE SYNTHASE"/>
    <property type="match status" value="1"/>
</dbReference>
<protein>
    <submittedName>
        <fullName evidence="6">Uncharacterized protein</fullName>
    </submittedName>
</protein>
<dbReference type="SUPFAM" id="SSF48239">
    <property type="entry name" value="Terpenoid cyclases/Protein prenyltransferases"/>
    <property type="match status" value="1"/>
</dbReference>
<dbReference type="SUPFAM" id="SSF48576">
    <property type="entry name" value="Terpenoid synthases"/>
    <property type="match status" value="1"/>
</dbReference>
<feature type="region of interest" description="Disordered" evidence="3">
    <location>
        <begin position="395"/>
        <end position="414"/>
    </location>
</feature>
<dbReference type="AlphaFoldDB" id="A0A811SHN6"/>
<evidence type="ECO:0000256" key="2">
    <source>
        <dbReference type="ARBA" id="ARBA00022723"/>
    </source>
</evidence>
<dbReference type="InterPro" id="IPR050148">
    <property type="entry name" value="Terpene_synthase-like"/>
</dbReference>
<feature type="domain" description="Terpene synthase metal-binding" evidence="5">
    <location>
        <begin position="199"/>
        <end position="292"/>
    </location>
</feature>
<accession>A0A811SHN6</accession>
<name>A0A811SHN6_9POAL</name>
<keyword evidence="2" id="KW-0479">Metal-binding</keyword>
<evidence type="ECO:0000313" key="6">
    <source>
        <dbReference type="EMBL" id="CAD6341685.1"/>
    </source>
</evidence>
<evidence type="ECO:0000256" key="3">
    <source>
        <dbReference type="SAM" id="MobiDB-lite"/>
    </source>
</evidence>
<dbReference type="InterPro" id="IPR005630">
    <property type="entry name" value="Terpene_synthase_metal-bd"/>
</dbReference>
<dbReference type="InterPro" id="IPR008949">
    <property type="entry name" value="Isoprenoid_synthase_dom_sf"/>
</dbReference>
<keyword evidence="7" id="KW-1185">Reference proteome</keyword>
<evidence type="ECO:0000259" key="5">
    <source>
        <dbReference type="Pfam" id="PF03936"/>
    </source>
</evidence>
<dbReference type="Pfam" id="PF01397">
    <property type="entry name" value="Terpene_synth"/>
    <property type="match status" value="1"/>
</dbReference>
<dbReference type="InterPro" id="IPR044814">
    <property type="entry name" value="Terpene_cyclase_plant_C1"/>
</dbReference>
<dbReference type="PANTHER" id="PTHR31225">
    <property type="entry name" value="OS04G0344100 PROTEIN-RELATED"/>
    <property type="match status" value="1"/>
</dbReference>
<dbReference type="OrthoDB" id="1877784at2759"/>
<sequence length="414" mass="47257">MFDAGGEATRSEADMVTLVDTLQRLGIDNHFRQEVDAALKRINSCESLDDGLQIVALRFRLLRQHGVWVPDVFDRFRDERTGSFIESLASDPRGFLSLYNAAHMATPGEQALDEAISFSRRHLASMKGRLPSPLEEQVSRALDIPLARLPKRLETMHYVVEYGKEEGHDAVLLELARLDFDLLRFLHLRELKDLSLWWKDLCGNVKLNYARDRLVENYFWTCVVFHEEEYSRARMLFAKTFGLLSLMDDTYDVYATLEECHILNDAIQRWDETTASILPEYMKMFYINLFKLSSKYYLDEAKWCGEKYAPSFKEHMEVSVMSSGFPTLAVVLLMGAGDMATREAFQWEIGVPDVVTASGEVARFLNDIASYKKGKNKKDVASSVECYAKEHAWHVRGGGGDRDRGDGGARVEDD</sequence>
<reference evidence="6" key="1">
    <citation type="submission" date="2020-10" db="EMBL/GenBank/DDBJ databases">
        <authorList>
            <person name="Han B."/>
            <person name="Lu T."/>
            <person name="Zhao Q."/>
            <person name="Huang X."/>
            <person name="Zhao Y."/>
        </authorList>
    </citation>
    <scope>NUCLEOTIDE SEQUENCE</scope>
</reference>